<evidence type="ECO:0000256" key="4">
    <source>
        <dbReference type="ARBA" id="ARBA00022525"/>
    </source>
</evidence>
<dbReference type="RefSeq" id="WP_111714883.1">
    <property type="nucleotide sequence ID" value="NZ_LR134316.1"/>
</dbReference>
<proteinExistence type="inferred from homology"/>
<keyword evidence="4" id="KW-0964">Secreted</keyword>
<dbReference type="GO" id="GO:0005576">
    <property type="term" value="C:extracellular region"/>
    <property type="evidence" value="ECO:0007669"/>
    <property type="project" value="UniProtKB-SubCell"/>
</dbReference>
<organism evidence="7 8">
    <name type="scientific">Streptococcus dysgalactiae subsp. equisimilis</name>
    <name type="common">Streptococcus equisimilis</name>
    <dbReference type="NCBI Taxonomy" id="119602"/>
    <lineage>
        <taxon>Bacteria</taxon>
        <taxon>Bacillati</taxon>
        <taxon>Bacillota</taxon>
        <taxon>Bacilli</taxon>
        <taxon>Lactobacillales</taxon>
        <taxon>Streptococcaceae</taxon>
        <taxon>Streptococcus</taxon>
    </lineage>
</organism>
<evidence type="ECO:0000256" key="2">
    <source>
        <dbReference type="ARBA" id="ARBA00004613"/>
    </source>
</evidence>
<dbReference type="AlphaFoldDB" id="A0A9X8XEU7"/>
<dbReference type="Pfam" id="PF03047">
    <property type="entry name" value="ComC"/>
    <property type="match status" value="1"/>
</dbReference>
<keyword evidence="5" id="KW-0588">Pheromone</keyword>
<evidence type="ECO:0000313" key="7">
    <source>
        <dbReference type="EMBL" id="SQF66071.1"/>
    </source>
</evidence>
<dbReference type="Proteomes" id="UP000249571">
    <property type="component" value="Chromosome 1"/>
</dbReference>
<evidence type="ECO:0000256" key="1">
    <source>
        <dbReference type="ARBA" id="ARBA00002667"/>
    </source>
</evidence>
<comment type="subcellular location">
    <subcellularLocation>
        <location evidence="2">Secreted</location>
    </subcellularLocation>
</comment>
<sequence>MDTKIMQQFKMIPNATLAHIEGGTGWGDVFLGLFGGLSKSPTLEELNGGRTKNFRACTCSPYGTGGTPIACNSC</sequence>
<dbReference type="GO" id="GO:0030420">
    <property type="term" value="P:establishment of competence for transformation"/>
    <property type="evidence" value="ECO:0007669"/>
    <property type="project" value="UniProtKB-KW"/>
</dbReference>
<evidence type="ECO:0000256" key="3">
    <source>
        <dbReference type="ARBA" id="ARBA00009039"/>
    </source>
</evidence>
<gene>
    <name evidence="7" type="ORF">NCTC6179_00211</name>
</gene>
<comment type="function">
    <text evidence="1">Acts as a pheromone, induces cells to develop competence for genetic transformation.</text>
</comment>
<evidence type="ECO:0000256" key="5">
    <source>
        <dbReference type="ARBA" id="ARBA00023044"/>
    </source>
</evidence>
<accession>A0A9X8XEU7</accession>
<evidence type="ECO:0000313" key="8">
    <source>
        <dbReference type="Proteomes" id="UP000249571"/>
    </source>
</evidence>
<evidence type="ECO:0000256" key="6">
    <source>
        <dbReference type="ARBA" id="ARBA00023287"/>
    </source>
</evidence>
<dbReference type="GO" id="GO:0005186">
    <property type="term" value="F:pheromone activity"/>
    <property type="evidence" value="ECO:0007669"/>
    <property type="project" value="UniProtKB-KW"/>
</dbReference>
<comment type="similarity">
    <text evidence="3">Belongs to the ComC family.</text>
</comment>
<reference evidence="7 8" key="1">
    <citation type="submission" date="2018-06" db="EMBL/GenBank/DDBJ databases">
        <authorList>
            <consortium name="Pathogen Informatics"/>
            <person name="Doyle S."/>
        </authorList>
    </citation>
    <scope>NUCLEOTIDE SEQUENCE [LARGE SCALE GENOMIC DNA]</scope>
    <source>
        <strain evidence="7 8">NCTC6179</strain>
    </source>
</reference>
<dbReference type="EMBL" id="LS483361">
    <property type="protein sequence ID" value="SQF66071.1"/>
    <property type="molecule type" value="Genomic_DNA"/>
</dbReference>
<name>A0A9X8XEU7_STREQ</name>
<dbReference type="InterPro" id="IPR004288">
    <property type="entry name" value="Competence_ComC"/>
</dbReference>
<keyword evidence="6" id="KW-0178">Competence</keyword>
<protein>
    <submittedName>
        <fullName evidence="7">Bacteriocin class II with double-glycine leader peptide</fullName>
    </submittedName>
</protein>